<evidence type="ECO:0000313" key="2">
    <source>
        <dbReference type="EMBL" id="KAF6311871.1"/>
    </source>
</evidence>
<evidence type="ECO:0000313" key="3">
    <source>
        <dbReference type="Proteomes" id="UP000558488"/>
    </source>
</evidence>
<reference evidence="2 3" key="1">
    <citation type="journal article" date="2020" name="Nature">
        <title>Six reference-quality genomes reveal evolution of bat adaptations.</title>
        <authorList>
            <person name="Jebb D."/>
            <person name="Huang Z."/>
            <person name="Pippel M."/>
            <person name="Hughes G.M."/>
            <person name="Lavrichenko K."/>
            <person name="Devanna P."/>
            <person name="Winkler S."/>
            <person name="Jermiin L.S."/>
            <person name="Skirmuntt E.C."/>
            <person name="Katzourakis A."/>
            <person name="Burkitt-Gray L."/>
            <person name="Ray D.A."/>
            <person name="Sullivan K.A.M."/>
            <person name="Roscito J.G."/>
            <person name="Kirilenko B.M."/>
            <person name="Davalos L.M."/>
            <person name="Corthals A.P."/>
            <person name="Power M.L."/>
            <person name="Jones G."/>
            <person name="Ransome R.D."/>
            <person name="Dechmann D.K.N."/>
            <person name="Locatelli A.G."/>
            <person name="Puechmaille S.J."/>
            <person name="Fedrigo O."/>
            <person name="Jarvis E.D."/>
            <person name="Hiller M."/>
            <person name="Vernes S.C."/>
            <person name="Myers E.W."/>
            <person name="Teeling E.C."/>
        </authorList>
    </citation>
    <scope>NUCLEOTIDE SEQUENCE [LARGE SCALE GENOMIC DNA]</scope>
    <source>
        <strain evidence="2">MPipKuh1</strain>
        <tissue evidence="2">Flight muscle</tissue>
    </source>
</reference>
<feature type="compositionally biased region" description="Low complexity" evidence="1">
    <location>
        <begin position="89"/>
        <end position="101"/>
    </location>
</feature>
<comment type="caution">
    <text evidence="2">The sequence shown here is derived from an EMBL/GenBank/DDBJ whole genome shotgun (WGS) entry which is preliminary data.</text>
</comment>
<gene>
    <name evidence="2" type="ORF">mPipKuh1_009069</name>
</gene>
<feature type="region of interest" description="Disordered" evidence="1">
    <location>
        <begin position="46"/>
        <end position="102"/>
    </location>
</feature>
<sequence length="215" mass="23019">MEMQRSVVMTARCGPHCKAWRDGFGPRALCLTHVLSYHLSFPRSSHFRKRDGRLPPPSVRKRQARGDGGVPSPASSSPTSNVCAESLHPSSSQSTSADPDSWGGCSPRLALRCRCPPMRSPGAILPSSAPSSKVAGHTRLPGPYLPCAGCSLAASPGQGAEPTARALDIICRRTEGCCPPFQCDIPQRLCNNVLVLEKNSSRNRFGSVVERRSAD</sequence>
<dbReference type="AlphaFoldDB" id="A0A7J7UGE8"/>
<keyword evidence="3" id="KW-1185">Reference proteome</keyword>
<protein>
    <submittedName>
        <fullName evidence="2">Uncharacterized protein</fullName>
    </submittedName>
</protein>
<dbReference type="Proteomes" id="UP000558488">
    <property type="component" value="Unassembled WGS sequence"/>
</dbReference>
<organism evidence="2 3">
    <name type="scientific">Pipistrellus kuhlii</name>
    <name type="common">Kuhl's pipistrelle</name>
    <dbReference type="NCBI Taxonomy" id="59472"/>
    <lineage>
        <taxon>Eukaryota</taxon>
        <taxon>Metazoa</taxon>
        <taxon>Chordata</taxon>
        <taxon>Craniata</taxon>
        <taxon>Vertebrata</taxon>
        <taxon>Euteleostomi</taxon>
        <taxon>Mammalia</taxon>
        <taxon>Eutheria</taxon>
        <taxon>Laurasiatheria</taxon>
        <taxon>Chiroptera</taxon>
        <taxon>Yangochiroptera</taxon>
        <taxon>Vespertilionidae</taxon>
        <taxon>Pipistrellus</taxon>
    </lineage>
</organism>
<dbReference type="EMBL" id="JACAGB010000020">
    <property type="protein sequence ID" value="KAF6311871.1"/>
    <property type="molecule type" value="Genomic_DNA"/>
</dbReference>
<feature type="compositionally biased region" description="Polar residues" evidence="1">
    <location>
        <begin position="73"/>
        <end position="83"/>
    </location>
</feature>
<proteinExistence type="predicted"/>
<accession>A0A7J7UGE8</accession>
<name>A0A7J7UGE8_PIPKU</name>
<evidence type="ECO:0000256" key="1">
    <source>
        <dbReference type="SAM" id="MobiDB-lite"/>
    </source>
</evidence>